<keyword evidence="2 4" id="KW-0689">Ribosomal protein</keyword>
<evidence type="ECO:0000256" key="3">
    <source>
        <dbReference type="ARBA" id="ARBA00023274"/>
    </source>
</evidence>
<gene>
    <name evidence="4" type="ORF">US67_C0051G0004</name>
</gene>
<evidence type="ECO:0000313" key="4">
    <source>
        <dbReference type="EMBL" id="KKQ47512.1"/>
    </source>
</evidence>
<proteinExistence type="inferred from homology"/>
<protein>
    <submittedName>
        <fullName evidence="4">30S ribosomal protein S17</fullName>
    </submittedName>
</protein>
<dbReference type="EMBL" id="LBTW01000051">
    <property type="protein sequence ID" value="KKQ47512.1"/>
    <property type="molecule type" value="Genomic_DNA"/>
</dbReference>
<organism evidence="4 5">
    <name type="scientific">Candidatus Woesebacteria bacterium GW2011_GWD1_38_10</name>
    <dbReference type="NCBI Taxonomy" id="1618592"/>
    <lineage>
        <taxon>Bacteria</taxon>
        <taxon>Candidatus Woeseibacteriota</taxon>
    </lineage>
</organism>
<evidence type="ECO:0000256" key="2">
    <source>
        <dbReference type="ARBA" id="ARBA00022980"/>
    </source>
</evidence>
<dbReference type="Gene3D" id="2.40.50.140">
    <property type="entry name" value="Nucleic acid-binding proteins"/>
    <property type="match status" value="1"/>
</dbReference>
<comment type="caution">
    <text evidence="4">The sequence shown here is derived from an EMBL/GenBank/DDBJ whole genome shotgun (WGS) entry which is preliminary data.</text>
</comment>
<dbReference type="Proteomes" id="UP000034366">
    <property type="component" value="Unassembled WGS sequence"/>
</dbReference>
<dbReference type="PRINTS" id="PR00973">
    <property type="entry name" value="RIBOSOMALS17"/>
</dbReference>
<evidence type="ECO:0000256" key="1">
    <source>
        <dbReference type="ARBA" id="ARBA00010254"/>
    </source>
</evidence>
<dbReference type="PANTHER" id="PTHR10744:SF1">
    <property type="entry name" value="SMALL RIBOSOMAL SUBUNIT PROTEIN US17M"/>
    <property type="match status" value="1"/>
</dbReference>
<accession>A0A0G0HYW7</accession>
<dbReference type="CDD" id="cd00364">
    <property type="entry name" value="Ribosomal_uS17"/>
    <property type="match status" value="1"/>
</dbReference>
<dbReference type="PANTHER" id="PTHR10744">
    <property type="entry name" value="40S RIBOSOMAL PROTEIN S11 FAMILY MEMBER"/>
    <property type="match status" value="1"/>
</dbReference>
<dbReference type="GO" id="GO:0022627">
    <property type="term" value="C:cytosolic small ribosomal subunit"/>
    <property type="evidence" value="ECO:0007669"/>
    <property type="project" value="TreeGrafter"/>
</dbReference>
<dbReference type="InterPro" id="IPR012340">
    <property type="entry name" value="NA-bd_OB-fold"/>
</dbReference>
<name>A0A0G0HYW7_9BACT</name>
<dbReference type="AlphaFoldDB" id="A0A0G0HYW7"/>
<reference evidence="4 5" key="1">
    <citation type="journal article" date="2015" name="Nature">
        <title>rRNA introns, odd ribosomes, and small enigmatic genomes across a large radiation of phyla.</title>
        <authorList>
            <person name="Brown C.T."/>
            <person name="Hug L.A."/>
            <person name="Thomas B.C."/>
            <person name="Sharon I."/>
            <person name="Castelle C.J."/>
            <person name="Singh A."/>
            <person name="Wilkins M.J."/>
            <person name="Williams K.H."/>
            <person name="Banfield J.F."/>
        </authorList>
    </citation>
    <scope>NUCLEOTIDE SEQUENCE [LARGE SCALE GENOMIC DNA]</scope>
</reference>
<comment type="similarity">
    <text evidence="1">Belongs to the universal ribosomal protein uS17 family.</text>
</comment>
<dbReference type="GO" id="GO:0003735">
    <property type="term" value="F:structural constituent of ribosome"/>
    <property type="evidence" value="ECO:0007669"/>
    <property type="project" value="InterPro"/>
</dbReference>
<dbReference type="SUPFAM" id="SSF50249">
    <property type="entry name" value="Nucleic acid-binding proteins"/>
    <property type="match status" value="1"/>
</dbReference>
<keyword evidence="3" id="KW-0687">Ribonucleoprotein</keyword>
<evidence type="ECO:0000313" key="5">
    <source>
        <dbReference type="Proteomes" id="UP000034366"/>
    </source>
</evidence>
<dbReference type="GO" id="GO:0006412">
    <property type="term" value="P:translation"/>
    <property type="evidence" value="ECO:0007669"/>
    <property type="project" value="InterPro"/>
</dbReference>
<dbReference type="InterPro" id="IPR000266">
    <property type="entry name" value="Ribosomal_uS17"/>
</dbReference>
<dbReference type="Pfam" id="PF00366">
    <property type="entry name" value="Ribosomal_S17"/>
    <property type="match status" value="1"/>
</dbReference>
<sequence>MKIFTGTVISTKMMNTATVRNDVIKMHRLYDKRFIRSKKYHVQDDLGAKVGDIVKFVACKPFSKLKKWKIVEIEDKNKSVLKSPEKSGGVKLKTIRKGKKI</sequence>